<dbReference type="CDD" id="cd12797">
    <property type="entry name" value="M23_peptidase"/>
    <property type="match status" value="1"/>
</dbReference>
<comment type="caution">
    <text evidence="3">The sequence shown here is derived from an EMBL/GenBank/DDBJ whole genome shotgun (WGS) entry which is preliminary data.</text>
</comment>
<dbReference type="Pfam" id="PF01551">
    <property type="entry name" value="Peptidase_M23"/>
    <property type="match status" value="1"/>
</dbReference>
<dbReference type="PANTHER" id="PTHR21666:SF270">
    <property type="entry name" value="MUREIN HYDROLASE ACTIVATOR ENVC"/>
    <property type="match status" value="1"/>
</dbReference>
<organism evidence="3 4">
    <name type="scientific">Frondihabitans peucedani</name>
    <dbReference type="NCBI Taxonomy" id="598626"/>
    <lineage>
        <taxon>Bacteria</taxon>
        <taxon>Bacillati</taxon>
        <taxon>Actinomycetota</taxon>
        <taxon>Actinomycetes</taxon>
        <taxon>Micrococcales</taxon>
        <taxon>Microbacteriaceae</taxon>
        <taxon>Frondihabitans</taxon>
    </lineage>
</organism>
<feature type="compositionally biased region" description="Low complexity" evidence="1">
    <location>
        <begin position="128"/>
        <end position="145"/>
    </location>
</feature>
<feature type="compositionally biased region" description="Basic and acidic residues" evidence="1">
    <location>
        <begin position="114"/>
        <end position="126"/>
    </location>
</feature>
<evidence type="ECO:0000313" key="3">
    <source>
        <dbReference type="EMBL" id="GAA4265536.1"/>
    </source>
</evidence>
<dbReference type="SUPFAM" id="SSF51261">
    <property type="entry name" value="Duplicated hybrid motif"/>
    <property type="match status" value="1"/>
</dbReference>
<evidence type="ECO:0000256" key="1">
    <source>
        <dbReference type="SAM" id="MobiDB-lite"/>
    </source>
</evidence>
<reference evidence="4" key="1">
    <citation type="journal article" date="2019" name="Int. J. Syst. Evol. Microbiol.">
        <title>The Global Catalogue of Microorganisms (GCM) 10K type strain sequencing project: providing services to taxonomists for standard genome sequencing and annotation.</title>
        <authorList>
            <consortium name="The Broad Institute Genomics Platform"/>
            <consortium name="The Broad Institute Genome Sequencing Center for Infectious Disease"/>
            <person name="Wu L."/>
            <person name="Ma J."/>
        </authorList>
    </citation>
    <scope>NUCLEOTIDE SEQUENCE [LARGE SCALE GENOMIC DNA]</scope>
    <source>
        <strain evidence="4">JCM 17442</strain>
    </source>
</reference>
<protein>
    <recommendedName>
        <fullName evidence="2">M23ase beta-sheet core domain-containing protein</fullName>
    </recommendedName>
</protein>
<dbReference type="PANTHER" id="PTHR21666">
    <property type="entry name" value="PEPTIDASE-RELATED"/>
    <property type="match status" value="1"/>
</dbReference>
<proteinExistence type="predicted"/>
<gene>
    <name evidence="3" type="ORF">GCM10022256_11480</name>
</gene>
<dbReference type="RefSeq" id="WP_344794059.1">
    <property type="nucleotide sequence ID" value="NZ_BAABAU010000001.1"/>
</dbReference>
<accession>A0ABP8E022</accession>
<evidence type="ECO:0000313" key="4">
    <source>
        <dbReference type="Proteomes" id="UP001501594"/>
    </source>
</evidence>
<feature type="region of interest" description="Disordered" evidence="1">
    <location>
        <begin position="1"/>
        <end position="161"/>
    </location>
</feature>
<dbReference type="EMBL" id="BAABAU010000001">
    <property type="protein sequence ID" value="GAA4265536.1"/>
    <property type="molecule type" value="Genomic_DNA"/>
</dbReference>
<feature type="compositionally biased region" description="Basic and acidic residues" evidence="1">
    <location>
        <begin position="17"/>
        <end position="27"/>
    </location>
</feature>
<sequence>MTTLRPAAESEGAAPRASDDPTSERPAETTVVPMTRREARALERAAALAAGHGSAPVSSVPTASSDSTGAADASAASPIADTPSITSVGSEPSVVAGPGLPAPVDGPAVVEGLVGRRESRAAERPGRPHAAPAAKRSPRSSAGRRTTALSGGARRQTAAQRTTRWGVAAAMLFVGATIVSTSVPANAYFVDTPEHVAVKLAAAAEAGTTPGGAAAVGGQDFVASGAISSEDLDRDGYSVTSKVQAIKNTSTGAFTNDSTAAVQWPFAVGVPISSGFGARQVANCSFCSTFHEGLDFVPGAGSPIQIIADGTVSKVDQGSGALGYNVWIEHTIGGKKITSVYAHMIAGSIRVTEGQQVKVGQIVGLVGSTGNSTGAHLHFEIHIDGVPVDPYPWLEANAGQR</sequence>
<dbReference type="InterPro" id="IPR011055">
    <property type="entry name" value="Dup_hybrid_motif"/>
</dbReference>
<dbReference type="Proteomes" id="UP001501594">
    <property type="component" value="Unassembled WGS sequence"/>
</dbReference>
<name>A0ABP8E022_9MICO</name>
<evidence type="ECO:0000259" key="2">
    <source>
        <dbReference type="Pfam" id="PF01551"/>
    </source>
</evidence>
<feature type="compositionally biased region" description="Low complexity" evidence="1">
    <location>
        <begin position="44"/>
        <end position="84"/>
    </location>
</feature>
<keyword evidence="4" id="KW-1185">Reference proteome</keyword>
<feature type="domain" description="M23ase beta-sheet core" evidence="2">
    <location>
        <begin position="290"/>
        <end position="390"/>
    </location>
</feature>
<dbReference type="InterPro" id="IPR050570">
    <property type="entry name" value="Cell_wall_metabolism_enzyme"/>
</dbReference>
<dbReference type="Gene3D" id="2.70.70.10">
    <property type="entry name" value="Glucose Permease (Domain IIA)"/>
    <property type="match status" value="1"/>
</dbReference>
<dbReference type="InterPro" id="IPR016047">
    <property type="entry name" value="M23ase_b-sheet_dom"/>
</dbReference>